<evidence type="ECO:0000313" key="2">
    <source>
        <dbReference type="Proteomes" id="UP001062846"/>
    </source>
</evidence>
<dbReference type="EMBL" id="CM046391">
    <property type="protein sequence ID" value="KAI8560198.1"/>
    <property type="molecule type" value="Genomic_DNA"/>
</dbReference>
<organism evidence="1 2">
    <name type="scientific">Rhododendron molle</name>
    <name type="common">Chinese azalea</name>
    <name type="synonym">Azalea mollis</name>
    <dbReference type="NCBI Taxonomy" id="49168"/>
    <lineage>
        <taxon>Eukaryota</taxon>
        <taxon>Viridiplantae</taxon>
        <taxon>Streptophyta</taxon>
        <taxon>Embryophyta</taxon>
        <taxon>Tracheophyta</taxon>
        <taxon>Spermatophyta</taxon>
        <taxon>Magnoliopsida</taxon>
        <taxon>eudicotyledons</taxon>
        <taxon>Gunneridae</taxon>
        <taxon>Pentapetalae</taxon>
        <taxon>asterids</taxon>
        <taxon>Ericales</taxon>
        <taxon>Ericaceae</taxon>
        <taxon>Ericoideae</taxon>
        <taxon>Rhodoreae</taxon>
        <taxon>Rhododendron</taxon>
    </lineage>
</organism>
<dbReference type="Proteomes" id="UP001062846">
    <property type="component" value="Chromosome 4"/>
</dbReference>
<keyword evidence="2" id="KW-1185">Reference proteome</keyword>
<evidence type="ECO:0000313" key="1">
    <source>
        <dbReference type="EMBL" id="KAI8560198.1"/>
    </source>
</evidence>
<reference evidence="1" key="1">
    <citation type="submission" date="2022-02" db="EMBL/GenBank/DDBJ databases">
        <title>Plant Genome Project.</title>
        <authorList>
            <person name="Zhang R.-G."/>
        </authorList>
    </citation>
    <scope>NUCLEOTIDE SEQUENCE</scope>
    <source>
        <strain evidence="1">AT1</strain>
    </source>
</reference>
<accession>A0ACC0P635</accession>
<proteinExistence type="predicted"/>
<gene>
    <name evidence="1" type="ORF">RHMOL_Rhmol04G0237200</name>
</gene>
<comment type="caution">
    <text evidence="1">The sequence shown here is derived from an EMBL/GenBank/DDBJ whole genome shotgun (WGS) entry which is preliminary data.</text>
</comment>
<name>A0ACC0P635_RHOML</name>
<sequence>MADSTISFANGLGSKALDSTEMRRQQKNAWYSPPNSTHKLFDLCPPPTTDFKRTSPSQKLQQVFEEKLMKEVAGQQQFSSENPRFLLDQEIPSPQADVLANSEMELENVPVGIVSSTHESLIQSQNQVPNQQLHALASSEQLPVLFSSKQHEGLF</sequence>
<protein>
    <submittedName>
        <fullName evidence="1">Uncharacterized protein</fullName>
    </submittedName>
</protein>